<feature type="domain" description="HTH tetR-type" evidence="3">
    <location>
        <begin position="16"/>
        <end position="76"/>
    </location>
</feature>
<dbReference type="PROSITE" id="PS50977">
    <property type="entry name" value="HTH_TETR_2"/>
    <property type="match status" value="1"/>
</dbReference>
<dbReference type="RefSeq" id="WP_260652272.1">
    <property type="nucleotide sequence ID" value="NZ_CP104275.1"/>
</dbReference>
<dbReference type="Pfam" id="PF00440">
    <property type="entry name" value="TetR_N"/>
    <property type="match status" value="1"/>
</dbReference>
<dbReference type="PANTHER" id="PTHR30055:SF209">
    <property type="entry name" value="POSSIBLE TRANSCRIPTIONAL REGULATORY PROTEIN (PROBABLY TETR-FAMILY)"/>
    <property type="match status" value="1"/>
</dbReference>
<evidence type="ECO:0000256" key="2">
    <source>
        <dbReference type="PROSITE-ProRule" id="PRU00335"/>
    </source>
</evidence>
<keyword evidence="1 2" id="KW-0238">DNA-binding</keyword>
<protein>
    <submittedName>
        <fullName evidence="4">TetR/AcrR family transcriptional regulator</fullName>
    </submittedName>
</protein>
<evidence type="ECO:0000313" key="4">
    <source>
        <dbReference type="EMBL" id="UWX97005.1"/>
    </source>
</evidence>
<accession>A0ABY5YTM2</accession>
<dbReference type="Gene3D" id="1.10.357.10">
    <property type="entry name" value="Tetracycline Repressor, domain 2"/>
    <property type="match status" value="1"/>
</dbReference>
<feature type="DNA-binding region" description="H-T-H motif" evidence="2">
    <location>
        <begin position="39"/>
        <end position="58"/>
    </location>
</feature>
<gene>
    <name evidence="4" type="ORF">N2K95_15450</name>
</gene>
<dbReference type="Proteomes" id="UP001059859">
    <property type="component" value="Chromosome"/>
</dbReference>
<name>A0ABY5YTM2_9MICC</name>
<evidence type="ECO:0000313" key="5">
    <source>
        <dbReference type="Proteomes" id="UP001059859"/>
    </source>
</evidence>
<dbReference type="PRINTS" id="PR00455">
    <property type="entry name" value="HTHTETR"/>
</dbReference>
<dbReference type="SUPFAM" id="SSF46689">
    <property type="entry name" value="Homeodomain-like"/>
    <property type="match status" value="1"/>
</dbReference>
<evidence type="ECO:0000256" key="1">
    <source>
        <dbReference type="ARBA" id="ARBA00023125"/>
    </source>
</evidence>
<sequence length="198" mass="21121">MGGRGPSQAGIRVDAARNRNRLLEAALELVAADGADALTMDDLASRARVGKGTVFRRFGSRAGLMQALLDHAEQGFQTAFLLGPPPLGPGAPARDRLHAFGLARLVALKVTGELARAADVDPGTRYQHPSRSLARRHLAGLLRLSGPVPDPELAAYQLTAFLDAGLLLHLHGEEGMSLHRLEKGWEDLVDAVTRYGSP</sequence>
<keyword evidence="5" id="KW-1185">Reference proteome</keyword>
<dbReference type="InterPro" id="IPR009057">
    <property type="entry name" value="Homeodomain-like_sf"/>
</dbReference>
<reference evidence="4" key="1">
    <citation type="submission" date="2022-09" db="EMBL/GenBank/DDBJ databases">
        <title>Novel species in genus Arthrobacter.</title>
        <authorList>
            <person name="Liu Y."/>
        </authorList>
    </citation>
    <scope>NUCLEOTIDE SEQUENCE</scope>
    <source>
        <strain evidence="4">Zg-Y815</strain>
    </source>
</reference>
<proteinExistence type="predicted"/>
<dbReference type="InterPro" id="IPR050109">
    <property type="entry name" value="HTH-type_TetR-like_transc_reg"/>
</dbReference>
<dbReference type="InterPro" id="IPR001647">
    <property type="entry name" value="HTH_TetR"/>
</dbReference>
<evidence type="ECO:0000259" key="3">
    <source>
        <dbReference type="PROSITE" id="PS50977"/>
    </source>
</evidence>
<organism evidence="4 5">
    <name type="scientific">Arthrobacter zhaoxinii</name>
    <dbReference type="NCBI Taxonomy" id="2964616"/>
    <lineage>
        <taxon>Bacteria</taxon>
        <taxon>Bacillati</taxon>
        <taxon>Actinomycetota</taxon>
        <taxon>Actinomycetes</taxon>
        <taxon>Micrococcales</taxon>
        <taxon>Micrococcaceae</taxon>
        <taxon>Arthrobacter</taxon>
    </lineage>
</organism>
<dbReference type="EMBL" id="CP104275">
    <property type="protein sequence ID" value="UWX97005.1"/>
    <property type="molecule type" value="Genomic_DNA"/>
</dbReference>
<dbReference type="PANTHER" id="PTHR30055">
    <property type="entry name" value="HTH-TYPE TRANSCRIPTIONAL REGULATOR RUTR"/>
    <property type="match status" value="1"/>
</dbReference>